<feature type="compositionally biased region" description="Acidic residues" evidence="2">
    <location>
        <begin position="296"/>
        <end position="321"/>
    </location>
</feature>
<sequence>MSTPGRKNKRKETTGNPNKKKIRTQDTDQINRETSDVTEGTQEGTQEETQHEGILGGSTRNLTLDKLIMQNAELIKTCNTLNNKIDNLEKIIVEFIENKKDEISSEFVTKLVKEIADETFNKAIYPTQDDFKKISESVAKKNYREIFNTYSLKKWNTFYVGRIMANLLKKHRQLQGTATSTYRKALFSIFGEKELSYIQSTDDHNVIATWKASPQVCKIYGNLFERIPNSETTYIDRVLEKTCNADTPIHQKAFAIVTYENFLNPKLPNIISKEKIIKPLLLIFENNFESIHENSNEDEGEGENEDEDNDSYNAEVEEESLTSDISHSSVSFFENMELSNSEPENYSFNNYASDYNNICEEAEPIEFPNNAYADLMALVTNYNLSNEATNAVIRFFNEHSNLPLSSLLKNTKKGCELMEKMKIPTLTSKKHKILTHNNIDYYLFYHPVLNCIKNILSISDISQNFTLRFENFKYKGEKAYSEQYTGNWWKNTEASLPHGSNLLSIILYSDATTTDTLGKSSLHPIYISIGNISTKRRNKSDAKQLLGYLPILKAKDKSEKKSKDFKKLVRLTFHNSMKFLLDPLFAEKGIDLEYKGEKAYSEQYTGNWWKNTEASLPHGSNLLSIILYSDATTTDTLGKSSLHPIYISIGNISTKRRNKSDAKQLLGYLPILKAKDKSEKKSKDFKKLVRLTFHNSMKFLLDPLFAEKGIDLEVDNKTFWFFPRISTIICDWPEAVTFSLVYKSTNSNFPCHFCLISKTLLADTDLSDVIFRNNENMQEYFYNNAGQDVSLENIPNYFWSLPSINVYSATVPDRMHHLDLGLFHYQIEFTQALLQKQDSSLVNKIDNRLSKIPRFQKFQMFTNGLQLISRMTAKEYRILMKVMVFVVNNLYKENENNVENFVENKKLSEVYAKWNKMYMMSRSEIFTESDLENFRKDTFEWAKLFVEIFKPYSRSKLKFPKFHSQDIINVINKKQKKKKSTKLLNFSSKLFETKLTEANIYFCEKMNDPNINDNMIKGFNQFLECFDDFLDNILEVKNIKECDIIIYGTATLENGSIIRAKNKFHDKLWFSNVAISMDSNESSDYQSDEGLCYGKILLMAKIEIEEKPLLNLALVQWYDFKFEKNSYFYNCPLLKLVELYNLIPIETIDNIVHIIPRFDEDNEYFVNKYIS</sequence>
<accession>A0A397IZZ2</accession>
<organism evidence="3 4">
    <name type="scientific">Diversispora epigaea</name>
    <dbReference type="NCBI Taxonomy" id="1348612"/>
    <lineage>
        <taxon>Eukaryota</taxon>
        <taxon>Fungi</taxon>
        <taxon>Fungi incertae sedis</taxon>
        <taxon>Mucoromycota</taxon>
        <taxon>Glomeromycotina</taxon>
        <taxon>Glomeromycetes</taxon>
        <taxon>Diversisporales</taxon>
        <taxon>Diversisporaceae</taxon>
        <taxon>Diversispora</taxon>
    </lineage>
</organism>
<feature type="region of interest" description="Disordered" evidence="2">
    <location>
        <begin position="1"/>
        <end position="56"/>
    </location>
</feature>
<dbReference type="AlphaFoldDB" id="A0A397IZZ2"/>
<feature type="coiled-coil region" evidence="1">
    <location>
        <begin position="64"/>
        <end position="98"/>
    </location>
</feature>
<dbReference type="Pfam" id="PF18759">
    <property type="entry name" value="Plavaka"/>
    <property type="match status" value="2"/>
</dbReference>
<evidence type="ECO:0000313" key="3">
    <source>
        <dbReference type="EMBL" id="RHZ81491.1"/>
    </source>
</evidence>
<proteinExistence type="predicted"/>
<feature type="compositionally biased region" description="Basic residues" evidence="2">
    <location>
        <begin position="1"/>
        <end position="10"/>
    </location>
</feature>
<name>A0A397IZZ2_9GLOM</name>
<feature type="compositionally biased region" description="Basic and acidic residues" evidence="2">
    <location>
        <begin position="23"/>
        <end position="35"/>
    </location>
</feature>
<dbReference type="Proteomes" id="UP000266861">
    <property type="component" value="Unassembled WGS sequence"/>
</dbReference>
<protein>
    <submittedName>
        <fullName evidence="3">Uncharacterized protein</fullName>
    </submittedName>
</protein>
<keyword evidence="4" id="KW-1185">Reference proteome</keyword>
<evidence type="ECO:0000256" key="1">
    <source>
        <dbReference type="SAM" id="Coils"/>
    </source>
</evidence>
<evidence type="ECO:0000256" key="2">
    <source>
        <dbReference type="SAM" id="MobiDB-lite"/>
    </source>
</evidence>
<reference evidence="3 4" key="1">
    <citation type="submission" date="2018-08" db="EMBL/GenBank/DDBJ databases">
        <title>Genome and evolution of the arbuscular mycorrhizal fungus Diversispora epigaea (formerly Glomus versiforme) and its bacterial endosymbionts.</title>
        <authorList>
            <person name="Sun X."/>
            <person name="Fei Z."/>
            <person name="Harrison M."/>
        </authorList>
    </citation>
    <scope>NUCLEOTIDE SEQUENCE [LARGE SCALE GENOMIC DNA]</scope>
    <source>
        <strain evidence="3 4">IT104</strain>
    </source>
</reference>
<dbReference type="InterPro" id="IPR041078">
    <property type="entry name" value="Plavaka"/>
</dbReference>
<comment type="caution">
    <text evidence="3">The sequence shown here is derived from an EMBL/GenBank/DDBJ whole genome shotgun (WGS) entry which is preliminary data.</text>
</comment>
<evidence type="ECO:0000313" key="4">
    <source>
        <dbReference type="Proteomes" id="UP000266861"/>
    </source>
</evidence>
<feature type="region of interest" description="Disordered" evidence="2">
    <location>
        <begin position="293"/>
        <end position="325"/>
    </location>
</feature>
<dbReference type="OrthoDB" id="2383838at2759"/>
<keyword evidence="1" id="KW-0175">Coiled coil</keyword>
<gene>
    <name evidence="3" type="ORF">Glove_120g30</name>
</gene>
<dbReference type="EMBL" id="PQFF01000112">
    <property type="protein sequence ID" value="RHZ81491.1"/>
    <property type="molecule type" value="Genomic_DNA"/>
</dbReference>